<evidence type="ECO:0008006" key="3">
    <source>
        <dbReference type="Google" id="ProtNLM"/>
    </source>
</evidence>
<evidence type="ECO:0000313" key="2">
    <source>
        <dbReference type="Proteomes" id="UP001156921"/>
    </source>
</evidence>
<evidence type="ECO:0000313" key="1">
    <source>
        <dbReference type="EMBL" id="GLS01355.1"/>
    </source>
</evidence>
<dbReference type="Proteomes" id="UP001156921">
    <property type="component" value="Unassembled WGS sequence"/>
</dbReference>
<comment type="caution">
    <text evidence="1">The sequence shown here is derived from an EMBL/GenBank/DDBJ whole genome shotgun (WGS) entry which is preliminary data.</text>
</comment>
<dbReference type="Pfam" id="PF11836">
    <property type="entry name" value="Phage_TAC_11"/>
    <property type="match status" value="1"/>
</dbReference>
<protein>
    <recommendedName>
        <fullName evidence="3">Gene transfer agent family protein</fullName>
    </recommendedName>
</protein>
<dbReference type="InterPro" id="IPR021791">
    <property type="entry name" value="Phage_TAC_11"/>
</dbReference>
<reference evidence="2" key="1">
    <citation type="journal article" date="2019" name="Int. J. Syst. Evol. Microbiol.">
        <title>The Global Catalogue of Microorganisms (GCM) 10K type strain sequencing project: providing services to taxonomists for standard genome sequencing and annotation.</title>
        <authorList>
            <consortium name="The Broad Institute Genomics Platform"/>
            <consortium name="The Broad Institute Genome Sequencing Center for Infectious Disease"/>
            <person name="Wu L."/>
            <person name="Ma J."/>
        </authorList>
    </citation>
    <scope>NUCLEOTIDE SEQUENCE [LARGE SCALE GENOMIC DNA]</scope>
    <source>
        <strain evidence="2">NBRC 110107</strain>
    </source>
</reference>
<dbReference type="RefSeq" id="WP_284222211.1">
    <property type="nucleotide sequence ID" value="NZ_BSOY01000024.1"/>
</dbReference>
<organism evidence="1 2">
    <name type="scientific">Brevundimonas denitrificans</name>
    <dbReference type="NCBI Taxonomy" id="1443434"/>
    <lineage>
        <taxon>Bacteria</taxon>
        <taxon>Pseudomonadati</taxon>
        <taxon>Pseudomonadota</taxon>
        <taxon>Alphaproteobacteria</taxon>
        <taxon>Caulobacterales</taxon>
        <taxon>Caulobacteraceae</taxon>
        <taxon>Brevundimonas</taxon>
    </lineage>
</organism>
<sequence>MAANGARGEVAALLAGSERRLCLTLGALAEIETGLGVDGLSGLAERMRTLSALDLMTVLAALLRGGEERALADQLDRAGVDPREAAEAVAKAFAAAAG</sequence>
<name>A0ABQ6BJT9_9CAUL</name>
<keyword evidence="2" id="KW-1185">Reference proteome</keyword>
<dbReference type="EMBL" id="BSOY01000024">
    <property type="protein sequence ID" value="GLS01355.1"/>
    <property type="molecule type" value="Genomic_DNA"/>
</dbReference>
<proteinExistence type="predicted"/>
<gene>
    <name evidence="1" type="ORF">GCM10007859_13680</name>
</gene>
<accession>A0ABQ6BJT9</accession>